<dbReference type="SMART" id="SM00849">
    <property type="entry name" value="Lactamase_B"/>
    <property type="match status" value="1"/>
</dbReference>
<sequence>MKVTFLGTGTSQGVPVIACSCRVCTSSDPKDKRLRSSILISDTPAGNIVIDTTPDFRYQMLRVGLKHLEAVLITHSHKDHIAGMDDIRAFNYFQQRAIDIYATEFTQQVIRNEFSYAFAEQKYPGIPELNLRTIGTAPFNVNGLDIIPINVMHHRMPVMGFRFNDFTYITDANFIAEEEKQKIRGSKVLVLNTLRKEKHISHFTLDEAIAIGRELEIPQVYFTHISHQLGRHEEVAAELPAGMALAYDGLEVIL</sequence>
<dbReference type="Gene3D" id="3.60.15.10">
    <property type="entry name" value="Ribonuclease Z/Hydroxyacylglutathione hydrolase-like"/>
    <property type="match status" value="1"/>
</dbReference>
<evidence type="ECO:0000259" key="1">
    <source>
        <dbReference type="SMART" id="SM00849"/>
    </source>
</evidence>
<dbReference type="RefSeq" id="WP_089834315.1">
    <property type="nucleotide sequence ID" value="NZ_FNBN01000004.1"/>
</dbReference>
<dbReference type="PROSITE" id="PS51257">
    <property type="entry name" value="PROKAR_LIPOPROTEIN"/>
    <property type="match status" value="1"/>
</dbReference>
<protein>
    <submittedName>
        <fullName evidence="2">Phosphoribosyl 1,2-cyclic phosphate phosphodiesterase</fullName>
    </submittedName>
</protein>
<dbReference type="PANTHER" id="PTHR42663">
    <property type="entry name" value="HYDROLASE C777.06C-RELATED-RELATED"/>
    <property type="match status" value="1"/>
</dbReference>
<dbReference type="Pfam" id="PF12706">
    <property type="entry name" value="Lactamase_B_2"/>
    <property type="match status" value="1"/>
</dbReference>
<dbReference type="STRING" id="104663.SAMN04488121_104129"/>
<reference evidence="2 3" key="1">
    <citation type="submission" date="2016-10" db="EMBL/GenBank/DDBJ databases">
        <authorList>
            <person name="de Groot N.N."/>
        </authorList>
    </citation>
    <scope>NUCLEOTIDE SEQUENCE [LARGE SCALE GENOMIC DNA]</scope>
    <source>
        <strain evidence="2 3">DSM 527</strain>
    </source>
</reference>
<organism evidence="2 3">
    <name type="scientific">Chitinophaga filiformis</name>
    <name type="common">Myxococcus filiformis</name>
    <name type="synonym">Flexibacter filiformis</name>
    <dbReference type="NCBI Taxonomy" id="104663"/>
    <lineage>
        <taxon>Bacteria</taxon>
        <taxon>Pseudomonadati</taxon>
        <taxon>Bacteroidota</taxon>
        <taxon>Chitinophagia</taxon>
        <taxon>Chitinophagales</taxon>
        <taxon>Chitinophagaceae</taxon>
        <taxon>Chitinophaga</taxon>
    </lineage>
</organism>
<dbReference type="CDD" id="cd16279">
    <property type="entry name" value="metallo-hydrolase-like_MBL-fold"/>
    <property type="match status" value="1"/>
</dbReference>
<gene>
    <name evidence="2" type="ORF">SAMN04488121_104129</name>
</gene>
<dbReference type="PANTHER" id="PTHR42663:SF6">
    <property type="entry name" value="HYDROLASE C777.06C-RELATED"/>
    <property type="match status" value="1"/>
</dbReference>
<dbReference type="Proteomes" id="UP000199045">
    <property type="component" value="Unassembled WGS sequence"/>
</dbReference>
<dbReference type="OrthoDB" id="9781189at2"/>
<dbReference type="SUPFAM" id="SSF56281">
    <property type="entry name" value="Metallo-hydrolase/oxidoreductase"/>
    <property type="match status" value="1"/>
</dbReference>
<dbReference type="InterPro" id="IPR036866">
    <property type="entry name" value="RibonucZ/Hydroxyglut_hydro"/>
</dbReference>
<evidence type="ECO:0000313" key="3">
    <source>
        <dbReference type="Proteomes" id="UP000199045"/>
    </source>
</evidence>
<dbReference type="EMBL" id="FNBN01000004">
    <property type="protein sequence ID" value="SDG40015.1"/>
    <property type="molecule type" value="Genomic_DNA"/>
</dbReference>
<accession>A0A1G7TXD3</accession>
<feature type="domain" description="Metallo-beta-lactamase" evidence="1">
    <location>
        <begin position="34"/>
        <end position="224"/>
    </location>
</feature>
<dbReference type="AlphaFoldDB" id="A0A1G7TXD3"/>
<proteinExistence type="predicted"/>
<evidence type="ECO:0000313" key="2">
    <source>
        <dbReference type="EMBL" id="SDG40015.1"/>
    </source>
</evidence>
<name>A0A1G7TXD3_CHIFI</name>
<dbReference type="InterPro" id="IPR001279">
    <property type="entry name" value="Metallo-B-lactamas"/>
</dbReference>